<keyword evidence="3" id="KW-1185">Reference proteome</keyword>
<proteinExistence type="predicted"/>
<evidence type="ECO:0000313" key="3">
    <source>
        <dbReference type="Proteomes" id="UP000737113"/>
    </source>
</evidence>
<dbReference type="Proteomes" id="UP000737113">
    <property type="component" value="Unassembled WGS sequence"/>
</dbReference>
<gene>
    <name evidence="2" type="ORF">HC757_03615</name>
</gene>
<feature type="transmembrane region" description="Helical" evidence="1">
    <location>
        <begin position="12"/>
        <end position="31"/>
    </location>
</feature>
<keyword evidence="1" id="KW-1133">Transmembrane helix</keyword>
<dbReference type="EMBL" id="JAAXYH010000002">
    <property type="protein sequence ID" value="NMH64257.1"/>
    <property type="molecule type" value="Genomic_DNA"/>
</dbReference>
<accession>A0A972FR83</accession>
<protein>
    <submittedName>
        <fullName evidence="2">Uncharacterized protein</fullName>
    </submittedName>
</protein>
<comment type="caution">
    <text evidence="2">The sequence shown here is derived from an EMBL/GenBank/DDBJ whole genome shotgun (WGS) entry which is preliminary data.</text>
</comment>
<dbReference type="AlphaFoldDB" id="A0A972FR83"/>
<name>A0A972FR83_9GAMM</name>
<evidence type="ECO:0000313" key="2">
    <source>
        <dbReference type="EMBL" id="NMH64257.1"/>
    </source>
</evidence>
<dbReference type="RefSeq" id="WP_169562945.1">
    <property type="nucleotide sequence ID" value="NZ_JAAXYH010000002.1"/>
</dbReference>
<feature type="transmembrane region" description="Helical" evidence="1">
    <location>
        <begin position="51"/>
        <end position="71"/>
    </location>
</feature>
<reference evidence="2" key="1">
    <citation type="submission" date="2020-04" db="EMBL/GenBank/DDBJ databases">
        <title>Description of Shewanella salipaludis sp. nov., isolated from a salt marsh.</title>
        <authorList>
            <person name="Park S."/>
            <person name="Yoon J.-H."/>
        </authorList>
    </citation>
    <scope>NUCLEOTIDE SEQUENCE</scope>
    <source>
        <strain evidence="2">SHSM-M6</strain>
    </source>
</reference>
<sequence>MYHFGPDTRAFSACYLFLLCGLGLVLLAANIKLHRQALASGLAVNTLGVKASVLSCLFLTPLEAVIVLPAINLLRLKNKFSVEPLLC</sequence>
<keyword evidence="1" id="KW-0472">Membrane</keyword>
<keyword evidence="1" id="KW-0812">Transmembrane</keyword>
<evidence type="ECO:0000256" key="1">
    <source>
        <dbReference type="SAM" id="Phobius"/>
    </source>
</evidence>
<organism evidence="2 3">
    <name type="scientific">Shewanella salipaludis</name>
    <dbReference type="NCBI Taxonomy" id="2723052"/>
    <lineage>
        <taxon>Bacteria</taxon>
        <taxon>Pseudomonadati</taxon>
        <taxon>Pseudomonadota</taxon>
        <taxon>Gammaproteobacteria</taxon>
        <taxon>Alteromonadales</taxon>
        <taxon>Shewanellaceae</taxon>
        <taxon>Shewanella</taxon>
    </lineage>
</organism>